<dbReference type="PANTHER" id="PTHR22916:SF3">
    <property type="entry name" value="UDP-GLCNAC:BETAGAL BETA-1,3-N-ACETYLGLUCOSAMINYLTRANSFERASE-LIKE PROTEIN 1"/>
    <property type="match status" value="1"/>
</dbReference>
<dbReference type="Pfam" id="PF00535">
    <property type="entry name" value="Glycos_transf_2"/>
    <property type="match status" value="1"/>
</dbReference>
<dbReference type="SUPFAM" id="SSF53448">
    <property type="entry name" value="Nucleotide-diphospho-sugar transferases"/>
    <property type="match status" value="1"/>
</dbReference>
<evidence type="ECO:0000259" key="1">
    <source>
        <dbReference type="Pfam" id="PF00535"/>
    </source>
</evidence>
<organism evidence="2 3">
    <name type="scientific">Ciceribacter sichuanensis</name>
    <dbReference type="NCBI Taxonomy" id="2949647"/>
    <lineage>
        <taxon>Bacteria</taxon>
        <taxon>Pseudomonadati</taxon>
        <taxon>Pseudomonadota</taxon>
        <taxon>Alphaproteobacteria</taxon>
        <taxon>Hyphomicrobiales</taxon>
        <taxon>Rhizobiaceae</taxon>
        <taxon>Ciceribacter</taxon>
    </lineage>
</organism>
<dbReference type="RefSeq" id="WP_250914907.1">
    <property type="nucleotide sequence ID" value="NZ_JAMXLX010000008.1"/>
</dbReference>
<dbReference type="Proteomes" id="UP001155380">
    <property type="component" value="Unassembled WGS sequence"/>
</dbReference>
<protein>
    <submittedName>
        <fullName evidence="2">Glycosyltransferase</fullName>
    </submittedName>
</protein>
<feature type="domain" description="Glycosyltransferase 2-like" evidence="1">
    <location>
        <begin position="4"/>
        <end position="123"/>
    </location>
</feature>
<comment type="caution">
    <text evidence="2">The sequence shown here is derived from an EMBL/GenBank/DDBJ whole genome shotgun (WGS) entry which is preliminary data.</text>
</comment>
<dbReference type="InterPro" id="IPR029044">
    <property type="entry name" value="Nucleotide-diphossugar_trans"/>
</dbReference>
<reference evidence="2" key="1">
    <citation type="submission" date="2022-06" db="EMBL/GenBank/DDBJ databases">
        <authorList>
            <person name="Sun Q."/>
        </authorList>
    </citation>
    <scope>NUCLEOTIDE SEQUENCE</scope>
    <source>
        <strain evidence="2">S101</strain>
    </source>
</reference>
<dbReference type="PANTHER" id="PTHR22916">
    <property type="entry name" value="GLYCOSYLTRANSFERASE"/>
    <property type="match status" value="1"/>
</dbReference>
<dbReference type="InterPro" id="IPR001173">
    <property type="entry name" value="Glyco_trans_2-like"/>
</dbReference>
<evidence type="ECO:0000313" key="2">
    <source>
        <dbReference type="EMBL" id="MCO5959281.1"/>
    </source>
</evidence>
<dbReference type="CDD" id="cd00761">
    <property type="entry name" value="Glyco_tranf_GTA_type"/>
    <property type="match status" value="1"/>
</dbReference>
<accession>A0AAJ1BZZ6</accession>
<name>A0AAJ1BZZ6_9HYPH</name>
<evidence type="ECO:0000313" key="3">
    <source>
        <dbReference type="Proteomes" id="UP001155380"/>
    </source>
</evidence>
<gene>
    <name evidence="2" type="ORF">NBH21_21095</name>
</gene>
<dbReference type="EMBL" id="JAMXLX010000008">
    <property type="protein sequence ID" value="MCO5959281.1"/>
    <property type="molecule type" value="Genomic_DNA"/>
</dbReference>
<dbReference type="GO" id="GO:0016758">
    <property type="term" value="F:hexosyltransferase activity"/>
    <property type="evidence" value="ECO:0007669"/>
    <property type="project" value="UniProtKB-ARBA"/>
</dbReference>
<dbReference type="Gene3D" id="3.90.550.10">
    <property type="entry name" value="Spore Coat Polysaccharide Biosynthesis Protein SpsA, Chain A"/>
    <property type="match status" value="1"/>
</dbReference>
<dbReference type="AlphaFoldDB" id="A0AAJ1BZZ6"/>
<proteinExistence type="predicted"/>
<sequence length="315" mass="35181">MKVSVVIPCFNGEQFIEEAIASVLGQTHQDVECIVVDDASKDRSREIIQRLAAADARIQPVLLDENGGPSAARNKAMAMASGEWVTFLDADDLYDPRRIEKLVAAVSGSDANAAVDNQSVRRYPDGPHEFSGFRFLTPGKVEPFTAETFFAEEGKIDRYLRPGYMKAMIKRDWLHQQGVGFPLDMRVSEDFIFYATLFAKGMKCLGVGHDGYIYRRRPASLSQSQAVNFKSMSDAIGRFLSEYRGMVSEKSVAALTYRSTMLRRLSSFGGIEIALRQRNFAKAVRLILQSPESLLVVPPLAKRKLERLLQKGTRS</sequence>